<dbReference type="PANTHER" id="PTHR17224:SF1">
    <property type="entry name" value="PEPTIDYL-TRNA HYDROLASE"/>
    <property type="match status" value="1"/>
</dbReference>
<evidence type="ECO:0000313" key="11">
    <source>
        <dbReference type="Proteomes" id="UP000594621"/>
    </source>
</evidence>
<dbReference type="InterPro" id="IPR018171">
    <property type="entry name" value="Pept_tRNA_hydro_CS"/>
</dbReference>
<feature type="binding site" evidence="7">
    <location>
        <position position="114"/>
    </location>
    <ligand>
        <name>tRNA</name>
        <dbReference type="ChEBI" id="CHEBI:17843"/>
    </ligand>
</feature>
<keyword evidence="2 7" id="KW-0820">tRNA-binding</keyword>
<dbReference type="FunFam" id="3.40.50.1470:FF:000001">
    <property type="entry name" value="Peptidyl-tRNA hydrolase"/>
    <property type="match status" value="1"/>
</dbReference>
<comment type="similarity">
    <text evidence="5 7 9">Belongs to the PTH family.</text>
</comment>
<comment type="catalytic activity">
    <reaction evidence="7 8">
        <text>an N-acyl-L-alpha-aminoacyl-tRNA + H2O = an N-acyl-L-amino acid + a tRNA + H(+)</text>
        <dbReference type="Rhea" id="RHEA:54448"/>
        <dbReference type="Rhea" id="RHEA-COMP:10123"/>
        <dbReference type="Rhea" id="RHEA-COMP:13883"/>
        <dbReference type="ChEBI" id="CHEBI:15377"/>
        <dbReference type="ChEBI" id="CHEBI:15378"/>
        <dbReference type="ChEBI" id="CHEBI:59874"/>
        <dbReference type="ChEBI" id="CHEBI:78442"/>
        <dbReference type="ChEBI" id="CHEBI:138191"/>
        <dbReference type="EC" id="3.1.1.29"/>
    </reaction>
</comment>
<evidence type="ECO:0000256" key="8">
    <source>
        <dbReference type="RuleBase" id="RU000673"/>
    </source>
</evidence>
<keyword evidence="7" id="KW-0963">Cytoplasm</keyword>
<evidence type="ECO:0000256" key="9">
    <source>
        <dbReference type="RuleBase" id="RU004320"/>
    </source>
</evidence>
<feature type="site" description="Stabilizes the basic form of H active site to accept a proton" evidence="7">
    <location>
        <position position="93"/>
    </location>
</feature>
<dbReference type="SUPFAM" id="SSF53178">
    <property type="entry name" value="Peptidyl-tRNA hydrolase-like"/>
    <property type="match status" value="1"/>
</dbReference>
<dbReference type="RefSeq" id="WP_195800501.1">
    <property type="nucleotide sequence ID" value="NZ_CP061379.1"/>
</dbReference>
<comment type="subunit">
    <text evidence="7">Monomer.</text>
</comment>
<dbReference type="HAMAP" id="MF_00083">
    <property type="entry name" value="Pept_tRNA_hydro_bact"/>
    <property type="match status" value="1"/>
</dbReference>
<dbReference type="PROSITE" id="PS01195">
    <property type="entry name" value="PEPT_TRNA_HYDROL_1"/>
    <property type="match status" value="1"/>
</dbReference>
<keyword evidence="4 7" id="KW-0694">RNA-binding</keyword>
<dbReference type="InterPro" id="IPR001328">
    <property type="entry name" value="Pept_tRNA_hydro"/>
</dbReference>
<feature type="binding site" evidence="7">
    <location>
        <position position="14"/>
    </location>
    <ligand>
        <name>tRNA</name>
        <dbReference type="ChEBI" id="CHEBI:17843"/>
    </ligand>
</feature>
<dbReference type="GO" id="GO:0005737">
    <property type="term" value="C:cytoplasm"/>
    <property type="evidence" value="ECO:0007669"/>
    <property type="project" value="UniProtKB-SubCell"/>
</dbReference>
<dbReference type="Gene3D" id="3.40.50.1470">
    <property type="entry name" value="Peptidyl-tRNA hydrolase"/>
    <property type="match status" value="1"/>
</dbReference>
<comment type="subcellular location">
    <subcellularLocation>
        <location evidence="7">Cytoplasm</location>
    </subcellularLocation>
</comment>
<feature type="site" description="Discriminates between blocked and unblocked aminoacyl-tRNA" evidence="7">
    <location>
        <position position="9"/>
    </location>
</feature>
<dbReference type="CDD" id="cd00462">
    <property type="entry name" value="PTH"/>
    <property type="match status" value="1"/>
</dbReference>
<gene>
    <name evidence="7" type="primary">pth</name>
    <name evidence="10" type="ORF">IC761_31360</name>
</gene>
<dbReference type="InterPro" id="IPR036416">
    <property type="entry name" value="Pept_tRNA_hydro_sf"/>
</dbReference>
<dbReference type="KEGG" id="bcou:IC761_31360"/>
<feature type="binding site" evidence="7">
    <location>
        <position position="66"/>
    </location>
    <ligand>
        <name>tRNA</name>
        <dbReference type="ChEBI" id="CHEBI:17843"/>
    </ligand>
</feature>
<proteinExistence type="inferred from homology"/>
<accession>A0A7S9D492</accession>
<name>A0A7S9D492_9BRAD</name>
<dbReference type="EMBL" id="CP061379">
    <property type="protein sequence ID" value="QPF90920.1"/>
    <property type="molecule type" value="Genomic_DNA"/>
</dbReference>
<dbReference type="Proteomes" id="UP000594621">
    <property type="component" value="Chromosome"/>
</dbReference>
<keyword evidence="3 7" id="KW-0378">Hydrolase</keyword>
<dbReference type="GO" id="GO:0000049">
    <property type="term" value="F:tRNA binding"/>
    <property type="evidence" value="ECO:0007669"/>
    <property type="project" value="UniProtKB-UniRule"/>
</dbReference>
<evidence type="ECO:0000256" key="6">
    <source>
        <dbReference type="ARBA" id="ARBA00050038"/>
    </source>
</evidence>
<dbReference type="EC" id="3.1.1.29" evidence="1 7"/>
<feature type="active site" description="Proton acceptor" evidence="7">
    <location>
        <position position="19"/>
    </location>
</feature>
<evidence type="ECO:0000256" key="1">
    <source>
        <dbReference type="ARBA" id="ARBA00013260"/>
    </source>
</evidence>
<reference evidence="10 11" key="1">
    <citation type="submission" date="2020-09" db="EMBL/GenBank/DDBJ databases">
        <title>Complete genomes of bradyrhizobia occurring on native shrubby legumes in Australia.</title>
        <authorList>
            <person name="Lafay B."/>
        </authorList>
    </citation>
    <scope>NUCLEOTIDE SEQUENCE [LARGE SCALE GENOMIC DNA]</scope>
    <source>
        <strain evidence="10 11">BDV5040</strain>
    </source>
</reference>
<evidence type="ECO:0000313" key="10">
    <source>
        <dbReference type="EMBL" id="QPF90920.1"/>
    </source>
</evidence>
<dbReference type="GO" id="GO:0006515">
    <property type="term" value="P:protein quality control for misfolded or incompletely synthesized proteins"/>
    <property type="evidence" value="ECO:0007669"/>
    <property type="project" value="UniProtKB-UniRule"/>
</dbReference>
<evidence type="ECO:0000256" key="4">
    <source>
        <dbReference type="ARBA" id="ARBA00022884"/>
    </source>
</evidence>
<evidence type="ECO:0000256" key="5">
    <source>
        <dbReference type="ARBA" id="ARBA00038063"/>
    </source>
</evidence>
<keyword evidence="11" id="KW-1185">Reference proteome</keyword>
<dbReference type="Pfam" id="PF01195">
    <property type="entry name" value="Pept_tRNA_hydro"/>
    <property type="match status" value="1"/>
</dbReference>
<comment type="function">
    <text evidence="7">Catalyzes the release of premature peptidyl moieties from peptidyl-tRNA molecules trapped in stalled 50S ribosomal subunits, and thus maintains levels of free tRNAs and 50S ribosomes.</text>
</comment>
<sequence>MRLFVGLGNPGAQYRLNRHNVGFIIVDAIAERYHFNPWRKHPRFEGELATGVIDGEPIMLLKPSTYMNASGYAVLSVLSFYKLHRSDLSVFHDEIELPPGGFRVKADGTDAGHNGLGSITEKIGPDYRRVRIGVGRPIHKSQVEGYVLGDFTPLDMEWLRPMINSVTENVGLLIRNQDSSFQNKVHIALQAAGFGKRGNRRPPT</sequence>
<protein>
    <recommendedName>
        <fullName evidence="6 7">Peptidyl-tRNA hydrolase</fullName>
        <shortName evidence="7">Pth</shortName>
        <ecNumber evidence="1 7">3.1.1.29</ecNumber>
    </recommendedName>
</protein>
<dbReference type="GO" id="GO:0072344">
    <property type="term" value="P:rescue of stalled ribosome"/>
    <property type="evidence" value="ECO:0007669"/>
    <property type="project" value="UniProtKB-UniRule"/>
</dbReference>
<organism evidence="10 11">
    <name type="scientific">Bradyrhizobium commune</name>
    <dbReference type="NCBI Taxonomy" id="83627"/>
    <lineage>
        <taxon>Bacteria</taxon>
        <taxon>Pseudomonadati</taxon>
        <taxon>Pseudomonadota</taxon>
        <taxon>Alphaproteobacteria</taxon>
        <taxon>Hyphomicrobiales</taxon>
        <taxon>Nitrobacteraceae</taxon>
        <taxon>Bradyrhizobium</taxon>
    </lineage>
</organism>
<dbReference type="GO" id="GO:0004045">
    <property type="term" value="F:peptidyl-tRNA hydrolase activity"/>
    <property type="evidence" value="ECO:0007669"/>
    <property type="project" value="UniProtKB-UniRule"/>
</dbReference>
<evidence type="ECO:0000256" key="3">
    <source>
        <dbReference type="ARBA" id="ARBA00022801"/>
    </source>
</evidence>
<evidence type="ECO:0000256" key="7">
    <source>
        <dbReference type="HAMAP-Rule" id="MF_00083"/>
    </source>
</evidence>
<dbReference type="NCBIfam" id="TIGR00447">
    <property type="entry name" value="pth"/>
    <property type="match status" value="1"/>
</dbReference>
<comment type="function">
    <text evidence="7">Hydrolyzes ribosome-free peptidyl-tRNAs (with 1 or more amino acids incorporated), which drop off the ribosome during protein synthesis, or as a result of ribosome stalling.</text>
</comment>
<dbReference type="AlphaFoldDB" id="A0A7S9D492"/>
<feature type="binding site" evidence="7">
    <location>
        <position position="68"/>
    </location>
    <ligand>
        <name>tRNA</name>
        <dbReference type="ChEBI" id="CHEBI:17843"/>
    </ligand>
</feature>
<evidence type="ECO:0000256" key="2">
    <source>
        <dbReference type="ARBA" id="ARBA00022555"/>
    </source>
</evidence>
<dbReference type="PANTHER" id="PTHR17224">
    <property type="entry name" value="PEPTIDYL-TRNA HYDROLASE"/>
    <property type="match status" value="1"/>
</dbReference>